<feature type="transmembrane region" description="Helical" evidence="1">
    <location>
        <begin position="47"/>
        <end position="72"/>
    </location>
</feature>
<evidence type="ECO:0000313" key="2">
    <source>
        <dbReference type="EMBL" id="RYC70673.1"/>
    </source>
</evidence>
<organism evidence="2 3">
    <name type="scientific">Spirosoma sordidisoli</name>
    <dbReference type="NCBI Taxonomy" id="2502893"/>
    <lineage>
        <taxon>Bacteria</taxon>
        <taxon>Pseudomonadati</taxon>
        <taxon>Bacteroidota</taxon>
        <taxon>Cytophagia</taxon>
        <taxon>Cytophagales</taxon>
        <taxon>Cytophagaceae</taxon>
        <taxon>Spirosoma</taxon>
    </lineage>
</organism>
<feature type="transmembrane region" description="Helical" evidence="1">
    <location>
        <begin position="17"/>
        <end position="35"/>
    </location>
</feature>
<dbReference type="RefSeq" id="WP_129598817.1">
    <property type="nucleotide sequence ID" value="NZ_SBLB01000001.1"/>
</dbReference>
<comment type="caution">
    <text evidence="2">The sequence shown here is derived from an EMBL/GenBank/DDBJ whole genome shotgun (WGS) entry which is preliminary data.</text>
</comment>
<accession>A0A4Q2UM58</accession>
<evidence type="ECO:0000256" key="1">
    <source>
        <dbReference type="SAM" id="Phobius"/>
    </source>
</evidence>
<dbReference type="AlphaFoldDB" id="A0A4Q2UM58"/>
<name>A0A4Q2UM58_9BACT</name>
<keyword evidence="3" id="KW-1185">Reference proteome</keyword>
<keyword evidence="1" id="KW-0472">Membrane</keyword>
<gene>
    <name evidence="2" type="ORF">EQG79_00545</name>
</gene>
<dbReference type="EMBL" id="SBLB01000001">
    <property type="protein sequence ID" value="RYC70673.1"/>
    <property type="molecule type" value="Genomic_DNA"/>
</dbReference>
<protein>
    <submittedName>
        <fullName evidence="2">Uncharacterized protein</fullName>
    </submittedName>
</protein>
<proteinExistence type="predicted"/>
<keyword evidence="1" id="KW-0812">Transmembrane</keyword>
<reference evidence="2 3" key="1">
    <citation type="submission" date="2019-01" db="EMBL/GenBank/DDBJ databases">
        <title>Spirosoma flava sp. nov., a propanil-degrading bacterium isolated from herbicide-contaminated soil.</title>
        <authorList>
            <person name="Zhang L."/>
            <person name="Jiang J.-D."/>
        </authorList>
    </citation>
    <scope>NUCLEOTIDE SEQUENCE [LARGE SCALE GENOMIC DNA]</scope>
    <source>
        <strain evidence="2 3">TY50</strain>
    </source>
</reference>
<keyword evidence="1" id="KW-1133">Transmembrane helix</keyword>
<dbReference type="Proteomes" id="UP000290407">
    <property type="component" value="Unassembled WGS sequence"/>
</dbReference>
<sequence length="78" mass="8842">MKQVQRFFQDQTPAGRTIWSIGSALALFVVFYNLALNEVGKYSGDSAFNLSMTSSVWFLYIVVISLTQYVIWVPPSKD</sequence>
<evidence type="ECO:0000313" key="3">
    <source>
        <dbReference type="Proteomes" id="UP000290407"/>
    </source>
</evidence>